<feature type="transmembrane region" description="Helical" evidence="11">
    <location>
        <begin position="353"/>
        <end position="373"/>
    </location>
</feature>
<evidence type="ECO:0000313" key="12">
    <source>
        <dbReference type="EMBL" id="SDL41588.1"/>
    </source>
</evidence>
<protein>
    <recommendedName>
        <fullName evidence="10">Xylose transport system permease protein XylH</fullName>
    </recommendedName>
</protein>
<feature type="transmembrane region" description="Helical" evidence="11">
    <location>
        <begin position="189"/>
        <end position="207"/>
    </location>
</feature>
<feature type="transmembrane region" description="Helical" evidence="11">
    <location>
        <begin position="250"/>
        <end position="267"/>
    </location>
</feature>
<dbReference type="PANTHER" id="PTHR32196">
    <property type="entry name" value="ABC TRANSPORTER PERMEASE PROTEIN YPHD-RELATED-RELATED"/>
    <property type="match status" value="1"/>
</dbReference>
<feature type="transmembrane region" description="Helical" evidence="11">
    <location>
        <begin position="297"/>
        <end position="316"/>
    </location>
</feature>
<feature type="transmembrane region" description="Helical" evidence="11">
    <location>
        <begin position="227"/>
        <end position="244"/>
    </location>
</feature>
<evidence type="ECO:0000256" key="4">
    <source>
        <dbReference type="ARBA" id="ARBA00022519"/>
    </source>
</evidence>
<keyword evidence="5" id="KW-0762">Sugar transport</keyword>
<evidence type="ECO:0000256" key="3">
    <source>
        <dbReference type="ARBA" id="ARBA00022475"/>
    </source>
</evidence>
<keyword evidence="3" id="KW-1003">Cell membrane</keyword>
<keyword evidence="6 11" id="KW-0812">Transmembrane</keyword>
<reference evidence="13" key="1">
    <citation type="submission" date="2016-10" db="EMBL/GenBank/DDBJ databases">
        <authorList>
            <person name="Varghese N."/>
            <person name="Submissions S."/>
        </authorList>
    </citation>
    <scope>NUCLEOTIDE SEQUENCE [LARGE SCALE GENOMIC DNA]</scope>
    <source>
        <strain evidence="13">CGMCC 1.7655</strain>
    </source>
</reference>
<evidence type="ECO:0000256" key="1">
    <source>
        <dbReference type="ARBA" id="ARBA00004651"/>
    </source>
</evidence>
<feature type="transmembrane region" description="Helical" evidence="11">
    <location>
        <begin position="140"/>
        <end position="158"/>
    </location>
</feature>
<evidence type="ECO:0000313" key="13">
    <source>
        <dbReference type="Proteomes" id="UP000199555"/>
    </source>
</evidence>
<evidence type="ECO:0000256" key="6">
    <source>
        <dbReference type="ARBA" id="ARBA00022692"/>
    </source>
</evidence>
<dbReference type="STRING" id="525640.SAMN04487971_11066"/>
<keyword evidence="8 11" id="KW-0472">Membrane</keyword>
<evidence type="ECO:0000256" key="2">
    <source>
        <dbReference type="ARBA" id="ARBA00022448"/>
    </source>
</evidence>
<organism evidence="12 13">
    <name type="scientific">Paracoccus chinensis</name>
    <dbReference type="NCBI Taxonomy" id="525640"/>
    <lineage>
        <taxon>Bacteria</taxon>
        <taxon>Pseudomonadati</taxon>
        <taxon>Pseudomonadota</taxon>
        <taxon>Alphaproteobacteria</taxon>
        <taxon>Rhodobacterales</taxon>
        <taxon>Paracoccaceae</taxon>
        <taxon>Paracoccus</taxon>
    </lineage>
</organism>
<feature type="transmembrane region" description="Helical" evidence="11">
    <location>
        <begin position="27"/>
        <end position="46"/>
    </location>
</feature>
<evidence type="ECO:0000256" key="7">
    <source>
        <dbReference type="ARBA" id="ARBA00022989"/>
    </source>
</evidence>
<keyword evidence="13" id="KW-1185">Reference proteome</keyword>
<dbReference type="PANTHER" id="PTHR32196:SF32">
    <property type="entry name" value="XYLOSE TRANSPORT SYSTEM PERMEASE PROTEIN XYLH"/>
    <property type="match status" value="1"/>
</dbReference>
<dbReference type="InterPro" id="IPR001851">
    <property type="entry name" value="ABC_transp_permease"/>
</dbReference>
<feature type="transmembrane region" description="Helical" evidence="11">
    <location>
        <begin position="58"/>
        <end position="79"/>
    </location>
</feature>
<dbReference type="GO" id="GO:0022857">
    <property type="term" value="F:transmembrane transporter activity"/>
    <property type="evidence" value="ECO:0007669"/>
    <property type="project" value="InterPro"/>
</dbReference>
<keyword evidence="7 11" id="KW-1133">Transmembrane helix</keyword>
<evidence type="ECO:0000256" key="11">
    <source>
        <dbReference type="SAM" id="Phobius"/>
    </source>
</evidence>
<evidence type="ECO:0000256" key="8">
    <source>
        <dbReference type="ARBA" id="ARBA00023136"/>
    </source>
</evidence>
<dbReference type="EMBL" id="FNGE01000010">
    <property type="protein sequence ID" value="SDL41588.1"/>
    <property type="molecule type" value="Genomic_DNA"/>
</dbReference>
<evidence type="ECO:0000256" key="10">
    <source>
        <dbReference type="ARBA" id="ARBA00035686"/>
    </source>
</evidence>
<dbReference type="Pfam" id="PF02653">
    <property type="entry name" value="BPD_transp_2"/>
    <property type="match status" value="1"/>
</dbReference>
<dbReference type="AlphaFoldDB" id="A0A1G9JVM7"/>
<dbReference type="GO" id="GO:0005886">
    <property type="term" value="C:plasma membrane"/>
    <property type="evidence" value="ECO:0007669"/>
    <property type="project" value="UniProtKB-SubCell"/>
</dbReference>
<name>A0A1G9JVM7_9RHOB</name>
<keyword evidence="2" id="KW-0813">Transport</keyword>
<keyword evidence="4" id="KW-0997">Cell inner membrane</keyword>
<dbReference type="NCBIfam" id="NF040906">
    <property type="entry name" value="GguB"/>
    <property type="match status" value="1"/>
</dbReference>
<sequence length="403" mass="42320">MTVPQHDELGVAGGAIRARLGGGLRQNGMVLALLAIVLFFVVVVRGTQGIDFLSAQNITNLFLQNSYVIVMALGMLLVIVSGHIDLSVGSVAAFTGAASAFLTVKLGWPVWAVMPAVLMIGALIGAAQGYWIAYWRIPSFIVTLAGMLVFRGLTLWLLQGQNIGPFPKAFQALSTGFVGDVFGPDKPNFTALILVALAAVAIVTSGLRARAQDAAFGTEPEPAGLFWTRNAVVVAALMFVGWKLAMFRGLPNVLIVMSVLIVLYAFVTEQTTLGRRIYALGGNEKAARLSGIKTDRLVFLTFVNMGVLAALAGMIVTARLNSATPKAGVGFELDVIAAVFIGGASMSGGSGKILGVVVGALIMGVMNNGMSIMGIGIDYQQVIKGLVLLTAVIFDVYNKAKRA</sequence>
<feature type="transmembrane region" description="Helical" evidence="11">
    <location>
        <begin position="110"/>
        <end position="133"/>
    </location>
</feature>
<evidence type="ECO:0000256" key="9">
    <source>
        <dbReference type="ARBA" id="ARBA00035611"/>
    </source>
</evidence>
<gene>
    <name evidence="12" type="ORF">SAMN04487971_11066</name>
</gene>
<accession>A0A1G9JVM7</accession>
<evidence type="ECO:0000256" key="5">
    <source>
        <dbReference type="ARBA" id="ARBA00022597"/>
    </source>
</evidence>
<proteinExistence type="predicted"/>
<dbReference type="Proteomes" id="UP000199555">
    <property type="component" value="Unassembled WGS sequence"/>
</dbReference>
<comment type="subcellular location">
    <subcellularLocation>
        <location evidence="1">Cell membrane</location>
        <topology evidence="1">Multi-pass membrane protein</topology>
    </subcellularLocation>
</comment>
<dbReference type="CDD" id="cd06579">
    <property type="entry name" value="TM_PBP1_transp_AraH_like"/>
    <property type="match status" value="1"/>
</dbReference>
<comment type="function">
    <text evidence="9">Part of the binding-protein-dependent transport system for D-xylose. Probably responsible for the translocation of the substrate across the membrane.</text>
</comment>